<feature type="compositionally biased region" description="Polar residues" evidence="7">
    <location>
        <begin position="2469"/>
        <end position="2478"/>
    </location>
</feature>
<dbReference type="GO" id="GO:0005524">
    <property type="term" value="F:ATP binding"/>
    <property type="evidence" value="ECO:0007669"/>
    <property type="project" value="UniProtKB-KW"/>
</dbReference>
<dbReference type="CDD" id="cd00130">
    <property type="entry name" value="PAS"/>
    <property type="match status" value="2"/>
</dbReference>
<feature type="transmembrane region" description="Helical" evidence="8">
    <location>
        <begin position="3375"/>
        <end position="3394"/>
    </location>
</feature>
<dbReference type="GO" id="GO:0016301">
    <property type="term" value="F:kinase activity"/>
    <property type="evidence" value="ECO:0007669"/>
    <property type="project" value="UniProtKB-KW"/>
</dbReference>
<feature type="transmembrane region" description="Helical" evidence="8">
    <location>
        <begin position="333"/>
        <end position="354"/>
    </location>
</feature>
<feature type="compositionally biased region" description="Low complexity" evidence="7">
    <location>
        <begin position="1977"/>
        <end position="1989"/>
    </location>
</feature>
<keyword evidence="8" id="KW-0472">Membrane</keyword>
<feature type="transmembrane region" description="Helical" evidence="8">
    <location>
        <begin position="34"/>
        <end position="53"/>
    </location>
</feature>
<dbReference type="OrthoDB" id="542352at2759"/>
<keyword evidence="3" id="KW-0808">Transferase</keyword>
<keyword evidence="1" id="KW-0675">Receptor</keyword>
<evidence type="ECO:0000256" key="1">
    <source>
        <dbReference type="ARBA" id="ARBA00022543"/>
    </source>
</evidence>
<feature type="compositionally biased region" description="Polar residues" evidence="7">
    <location>
        <begin position="1990"/>
        <end position="2007"/>
    </location>
</feature>
<feature type="compositionally biased region" description="Low complexity" evidence="7">
    <location>
        <begin position="3501"/>
        <end position="3511"/>
    </location>
</feature>
<dbReference type="EMBL" id="JAEHOD010000038">
    <property type="protein sequence ID" value="KAG2440500.1"/>
    <property type="molecule type" value="Genomic_DNA"/>
</dbReference>
<keyword evidence="5" id="KW-0418">Kinase</keyword>
<evidence type="ECO:0000256" key="3">
    <source>
        <dbReference type="ARBA" id="ARBA00022679"/>
    </source>
</evidence>
<evidence type="ECO:0000313" key="10">
    <source>
        <dbReference type="EMBL" id="KAG2440500.1"/>
    </source>
</evidence>
<dbReference type="Pfam" id="PF25474">
    <property type="entry name" value="TPR_TmcB"/>
    <property type="match status" value="1"/>
</dbReference>
<feature type="transmembrane region" description="Helical" evidence="8">
    <location>
        <begin position="303"/>
        <end position="321"/>
    </location>
</feature>
<feature type="region of interest" description="Disordered" evidence="7">
    <location>
        <begin position="2455"/>
        <end position="2501"/>
    </location>
</feature>
<feature type="transmembrane region" description="Helical" evidence="8">
    <location>
        <begin position="3155"/>
        <end position="3177"/>
    </location>
</feature>
<feature type="region of interest" description="Disordered" evidence="7">
    <location>
        <begin position="2378"/>
        <end position="2438"/>
    </location>
</feature>
<dbReference type="InterPro" id="IPR057352">
    <property type="entry name" value="TPR_TmcB/C"/>
</dbReference>
<feature type="region of interest" description="Disordered" evidence="7">
    <location>
        <begin position="1428"/>
        <end position="1457"/>
    </location>
</feature>
<reference evidence="10" key="1">
    <citation type="journal article" date="2020" name="bioRxiv">
        <title>Comparative genomics of Chlamydomonas.</title>
        <authorList>
            <person name="Craig R.J."/>
            <person name="Hasan A.R."/>
            <person name="Ness R.W."/>
            <person name="Keightley P.D."/>
        </authorList>
    </citation>
    <scope>NUCLEOTIDE SEQUENCE</scope>
    <source>
        <strain evidence="10">CCAP 11/173</strain>
    </source>
</reference>
<dbReference type="Pfam" id="PF13426">
    <property type="entry name" value="PAS_9"/>
    <property type="match status" value="1"/>
</dbReference>
<feature type="region of interest" description="Disordered" evidence="7">
    <location>
        <begin position="3018"/>
        <end position="3039"/>
    </location>
</feature>
<dbReference type="Proteomes" id="UP000613740">
    <property type="component" value="Unassembled WGS sequence"/>
</dbReference>
<keyword evidence="2" id="KW-0716">Sensory transduction</keyword>
<dbReference type="PANTHER" id="PTHR31600:SF2">
    <property type="entry name" value="GAMETE ENRICHED GENE 10 PROTEIN-RELATED"/>
    <property type="match status" value="1"/>
</dbReference>
<dbReference type="PROSITE" id="PS50112">
    <property type="entry name" value="PAS"/>
    <property type="match status" value="2"/>
</dbReference>
<feature type="compositionally biased region" description="Low complexity" evidence="7">
    <location>
        <begin position="2416"/>
        <end position="2438"/>
    </location>
</feature>
<dbReference type="PANTHER" id="PTHR31600">
    <property type="entry name" value="TINY MACROCYSTS PROTEIN B-RELATED"/>
    <property type="match status" value="1"/>
</dbReference>
<feature type="compositionally biased region" description="Low complexity" evidence="7">
    <location>
        <begin position="1598"/>
        <end position="1609"/>
    </location>
</feature>
<feature type="compositionally biased region" description="Polar residues" evidence="7">
    <location>
        <begin position="1950"/>
        <end position="1973"/>
    </location>
</feature>
<sequence length="3528" mass="363834">MPKSQSTVSSFSSAPSRDSVASRLDHEGGGTLDLLDWGQGFMVGVFGVLFTIVKERYNTGIRWLLLKIALDFLQLFTVVFKPNDGWVIKQDLWLWKLLRMLQFDDFIKPRGYTIFLVALYIMIGLLVFALVLSAWVAWCFQQRSFPAVWPIKLLRVYANVFYQILDVATLTLLQLPFDCQWLGYPAAVRNHLALFPAVTCTSLQHLPHMLVAGVALVVYLLTACLNLMADFELNPTTRNLYATANSTVEVRAFCIKFLMTVVNYGIGWGKVQDVLLFMCSIYLTWMYLKWQPHLFGGVNHMRVGLNAAIALVSLGGCILKFNAHRSHEFRQHVTTITLALMGPIALVGAAASYLRLTLWAQYVLMRYRTAPPGQKARRIYKFQDAREVEIVARVCRKWTDQHYEVLDRVAVKEAEIVIKGGMQLFPASAYMAITYVNFLIDVLESTQTGNSQLTAAKKLNPNLMERFAIFAREQEYMQRSSGAKSGESSVDLVSYVEYQRSHKAVMRAHRAALVAIRHFWQLLLHNTVAFTSLAKALHRIEKSVSVAEGIYRAALLRYPSSPKLVRGYAKFLEAVKNNPWKAARYFNEADKLQEAQQQDEAALAVMGDDGEPGGGGLGGSAAHMLHRVDERINTVFLINSAGIIQMANKNACSLLGYGKGELDGKNINVIMPPPFSQRHNRYIRQYIQTGRERVISSVNTVVALHKNRYVIPVRLAVSKVSGATEDSIFMGVLEPIAADPGEAHVYLLLNGVVTAMDQAFAEWTGYGMTDILGKELVALVTDGEPLKAVLPKFDPVAVAKMQRDANTSSSGGGPDGSSAPTSPASKLTRGMTSLAAQAAAAAAQAAAATEAAATAGPESVSSLFFLHKYSRPVECSATLQRLGIGTEYMVEVTLRRTGPPHLLALTGPGGKIRYIASELARALGTSPSALYRQPLGDIMPQPWSTLHSVWIKSVTAMGPAAATYVSGVIGGAAAAAAAAAAGVTSRAGGSVSGVNTVGGSRSSAIGSTLVHGDMGGFGKMACLGAIGGAGGGSSYGGAFSLGGGGYGGALEAGTSLQVAPGSCRSGITTVLGSSLRQQGYYRLRITSNDDSGEMQHIVEATPSSRQEALSERRLVLTVDADGLVTEAEDAPTWLFGFSPQQLVGRSLADIVHALRPQPHQATGDGASAAAAAQGAAACADGKPAAEGDGAAAAPSVGSAAEEMSTTELLSLLISKAMMQSGVSWRVGVTAPMDEQELKALGPMRDAVLAKRTAAAIMEIEVSLDTGALQEEDGDSEQQLLPSAAAAAAAALGGSGGAAEGGSTKSGSGVPGIATPSLYASRAPTGTGLSVGGGTRPGSSLSVVPPSPAGVTRQGYVCTGNGMAPGGLSAGGGMLTSTGGGSDVMARLSAAGIQPMRHRASVLSQVEGAGGSETGGAADAIGEQAAVEGRPSAGAGGARGGQAMPRAPAGAKGRARRSSWIAVEGPGGGIMVVSGGAMQDATAAVAGNSGRRSSALNVTTAAAAAAQLRQSQTQGTGLGGPIIPGGVMTPFDQAQAQMQPPSQVRSLAQFFFQAAQPIAEGVEEEAEGGSGGDGGTPAAPGSPRSLAANADVQPVLQLPSSSRPGSGRPRTPSPAPFTPEEPPQLLKLSPRAPAAVGSDAGALLSGGSGTGADVEGGVDVLELDELHKELTDGRPGSSAAAFTSAAAAPGAAAPDRDDVIDDEEIIETVHDLISGNGGAGSRPGSPFAVLYPRPGSGLPGRRAVSSASRATNRPAGVSPGVSRIASARPRLGIAAGGAANGAAGGSLRKQAAVAAATSASRSASPAPSGTGMIAMGTGITPGAMLPGALLLEAEPRPESLAAAGFAAAAATGAASGAIPEHTAAEAEEAAAELKQAEGTAACVIGDAIAASATAAAAAVAPVTPPASVAALARIAVAGDDDGDFLEVVPGEPVGDGAAAGDPAALPVPQSHVPSMTSTHLPALQSATVAASTGASDGAAPPHHSLAAPPAISSQLPPSAPLQRQQSTGGRPAFARAASSGHSAALAAMAPDPSAAANTGSGSRGGSVNASMSQLPNLDTDDPARALILGTLLGMRGQGTPSSGPQDLLSSIGGREGEEALANALLPRLLGSGGADHPTESGSTVDPTGGSKRGTATGLSASRQDTATGLAQRPGAATDLVTAADVAAAFAQQQQDAEEDGDCSDLGSAVGDDARVVVIRVSLWRADFLSPVLEVDNPMNVTALAGEELSPPGLLLGVPTQGLVGQRLPDLLQLTERHASGLFQDPAAAGRRGGLKSAAKEGSKVGALREVTARHWDGDPLELSLQAVVKEGGPGRTLVVLKPRKPHFSSRTALLRTVSDLTVALKQQQEELQELLGHQEGEAEAAAAANDVRDVAALRRSSDGGATLDPLLSATRRSRHQSRAGQGNGDTAGGGRAGSAASSRSSGGGSSSSSGSAVSAGPFATASAAAASARSAPGAGAGAAAGPTKLEPSNSSRSLHQQQQQQQQQRPPLPPAPKAVAVSSLAKGPAAPLLSPAASAAALINTGGSSHFTLNAVGGLPPAAAAANRGSITAMSEATSDAPPSSKSSETDSFTGGIGTVTPIASPMVAVSPLTPSRRSYLEPRPAFAAKGEGGFGVGAPAHGGELQAYGSAGYGGGLSAYRASELGGGIGGGGNGGGGGGGGGYGAHRASEGGGGGAGGGGGPDGDGIDDAASDVSGVSGMSEAIDHASHIADYRRGKRYKKLLKVLESPVVQRAARDFTWQALLANVAQLLANALAFVLMTVLMAQQAASVHNLHAASQLNRRMHESFIILQKLNNIYEGLLPVGGYYTNSSIAWLTDELKTVLGDFADLNTEMYTGVGSNERPDPTTPYDPDNLQDVWNKPIRQETIFYTNLDANNATVHNITFKNSTLWDLANTYIERASEVQHMHRTWGPAHGTLSDWDAYKWVVTNGLLPLYEGMSDALLRLTHTAIAAAEEVNRLQLVLLILQGGVICALLLLYMWWLQRRVSQQRYNLYSLFMLVPVGLLRALASKSVTVADNSDHEASSDDEEEKQHQENLQQHAQLLQQDRMHGGSGGGGGGEDGSGATGSKAFNNTINLLSLRGREANANSAGGLWNRFRAMLGVPPKNKVAPAGEEGKAAGGKRGGGRRDRDKSSSNAPKRRHLVPSNHDSISLLTPFVVWGVLICILYTVGFVVLRDVRGPMSLISTHNVAVVRMHRVIYYSLHLASQSNDTAKELLRPVLSAELQALEREWGVVLYGANETLRADRRFRLSYKNTAFNGQRLSFLQFRVNRCLEQELAGSLAMDIPAIEEGVCLTPNSSFYAATSHGVGFMVDRFLEDGWYMARLPPASIDINSTHLRYIAEEGQGNVELGMDTVADSLLATVQAAFKRVELLQIFSLVVSWLLAAVFIFLQLRPFVASNRVETQRIARMLSELPPDVDIEGLVTKVLLATGNAGRGGGAAAAAATAHAVAAAGTSGGEAGGSAALRGAPSSPPATPPGGGVSAAMVLRSIWGPSSPPANANPNAAPAEVTAGANDGSVRRGKKA</sequence>
<feature type="region of interest" description="Disordered" evidence="7">
    <location>
        <begin position="3049"/>
        <end position="3068"/>
    </location>
</feature>
<keyword evidence="11" id="KW-1185">Reference proteome</keyword>
<evidence type="ECO:0000256" key="4">
    <source>
        <dbReference type="ARBA" id="ARBA00022741"/>
    </source>
</evidence>
<feature type="transmembrane region" description="Helical" evidence="8">
    <location>
        <begin position="209"/>
        <end position="228"/>
    </location>
</feature>
<feature type="region of interest" description="Disordered" evidence="7">
    <location>
        <begin position="1560"/>
        <end position="1624"/>
    </location>
</feature>
<dbReference type="NCBIfam" id="TIGR00229">
    <property type="entry name" value="sensory_box"/>
    <property type="match status" value="1"/>
</dbReference>
<feature type="transmembrane region" description="Helical" evidence="8">
    <location>
        <begin position="2963"/>
        <end position="2983"/>
    </location>
</feature>
<evidence type="ECO:0000256" key="7">
    <source>
        <dbReference type="SAM" id="MobiDB-lite"/>
    </source>
</evidence>
<dbReference type="GO" id="GO:0009881">
    <property type="term" value="F:photoreceptor activity"/>
    <property type="evidence" value="ECO:0007669"/>
    <property type="project" value="UniProtKB-KW"/>
</dbReference>
<feature type="compositionally biased region" description="Low complexity" evidence="7">
    <location>
        <begin position="1930"/>
        <end position="1947"/>
    </location>
</feature>
<feature type="compositionally biased region" description="Low complexity" evidence="7">
    <location>
        <begin position="1440"/>
        <end position="1451"/>
    </location>
</feature>
<accession>A0A835W5T7</accession>
<dbReference type="FunFam" id="3.30.450.20:FF:000060">
    <property type="entry name" value="Sensor protein FixL"/>
    <property type="match status" value="1"/>
</dbReference>
<gene>
    <name evidence="10" type="ORF">HYH02_010378</name>
</gene>
<feature type="region of interest" description="Disordered" evidence="7">
    <location>
        <begin position="1930"/>
        <end position="2059"/>
    </location>
</feature>
<keyword evidence="8" id="KW-1133">Transmembrane helix</keyword>
<feature type="compositionally biased region" description="Polar residues" evidence="7">
    <location>
        <begin position="2552"/>
        <end position="2572"/>
    </location>
</feature>
<feature type="region of interest" description="Disordered" evidence="7">
    <location>
        <begin position="1318"/>
        <end position="1348"/>
    </location>
</feature>
<keyword evidence="4" id="KW-0547">Nucleotide-binding</keyword>
<feature type="region of interest" description="Disordered" evidence="7">
    <location>
        <begin position="2552"/>
        <end position="2580"/>
    </location>
</feature>
<feature type="region of interest" description="Disordered" evidence="7">
    <location>
        <begin position="1631"/>
        <end position="1650"/>
    </location>
</feature>
<feature type="region of interest" description="Disordered" evidence="7">
    <location>
        <begin position="3107"/>
        <end position="3146"/>
    </location>
</feature>
<feature type="region of interest" description="Disordered" evidence="7">
    <location>
        <begin position="2673"/>
        <end position="2693"/>
    </location>
</feature>
<dbReference type="SMART" id="SM00091">
    <property type="entry name" value="PAS"/>
    <property type="match status" value="3"/>
</dbReference>
<evidence type="ECO:0000256" key="6">
    <source>
        <dbReference type="ARBA" id="ARBA00022840"/>
    </source>
</evidence>
<feature type="compositionally biased region" description="Low complexity" evidence="7">
    <location>
        <begin position="2455"/>
        <end position="2465"/>
    </location>
</feature>
<proteinExistence type="predicted"/>
<feature type="region of interest" description="Disordered" evidence="7">
    <location>
        <begin position="3464"/>
        <end position="3528"/>
    </location>
</feature>
<feature type="compositionally biased region" description="Pro residues" evidence="7">
    <location>
        <begin position="1610"/>
        <end position="1621"/>
    </location>
</feature>
<dbReference type="InterPro" id="IPR035965">
    <property type="entry name" value="PAS-like_dom_sf"/>
</dbReference>
<organism evidence="10 11">
    <name type="scientific">Chlamydomonas schloesseri</name>
    <dbReference type="NCBI Taxonomy" id="2026947"/>
    <lineage>
        <taxon>Eukaryota</taxon>
        <taxon>Viridiplantae</taxon>
        <taxon>Chlorophyta</taxon>
        <taxon>core chlorophytes</taxon>
        <taxon>Chlorophyceae</taxon>
        <taxon>CS clade</taxon>
        <taxon>Chlamydomonadales</taxon>
        <taxon>Chlamydomonadaceae</taxon>
        <taxon>Chlamydomonas</taxon>
    </lineage>
</organism>
<evidence type="ECO:0000256" key="2">
    <source>
        <dbReference type="ARBA" id="ARBA00022606"/>
    </source>
</evidence>
<keyword evidence="8" id="KW-0812">Transmembrane</keyword>
<evidence type="ECO:0000256" key="5">
    <source>
        <dbReference type="ARBA" id="ARBA00022777"/>
    </source>
</evidence>
<evidence type="ECO:0000313" key="11">
    <source>
        <dbReference type="Proteomes" id="UP000613740"/>
    </source>
</evidence>
<feature type="compositionally biased region" description="Polar residues" evidence="7">
    <location>
        <begin position="2036"/>
        <end position="2055"/>
    </location>
</feature>
<comment type="caution">
    <text evidence="10">The sequence shown here is derived from an EMBL/GenBank/DDBJ whole genome shotgun (WGS) entry which is preliminary data.</text>
</comment>
<dbReference type="InterPro" id="IPR000014">
    <property type="entry name" value="PAS"/>
</dbReference>
<feature type="region of interest" description="Disordered" evidence="7">
    <location>
        <begin position="1737"/>
        <end position="1760"/>
    </location>
</feature>
<name>A0A835W5T7_9CHLO</name>
<feature type="domain" description="PAS" evidence="9">
    <location>
        <begin position="1115"/>
        <end position="1152"/>
    </location>
</feature>
<feature type="compositionally biased region" description="Low complexity" evidence="7">
    <location>
        <begin position="1633"/>
        <end position="1642"/>
    </location>
</feature>
<feature type="region of interest" description="Disordered" evidence="7">
    <location>
        <begin position="2107"/>
        <end position="2152"/>
    </location>
</feature>
<keyword evidence="1" id="KW-0600">Photoreceptor protein</keyword>
<feature type="compositionally biased region" description="Low complexity" evidence="7">
    <location>
        <begin position="1674"/>
        <end position="1692"/>
    </location>
</feature>
<feature type="region of interest" description="Disordered" evidence="7">
    <location>
        <begin position="802"/>
        <end position="828"/>
    </location>
</feature>
<dbReference type="InterPro" id="IPR052994">
    <property type="entry name" value="Tiny_macrocysts_regulators"/>
</dbReference>
<protein>
    <recommendedName>
        <fullName evidence="9">PAS domain-containing protein</fullName>
    </recommendedName>
</protein>
<feature type="compositionally biased region" description="Polar residues" evidence="7">
    <location>
        <begin position="2135"/>
        <end position="2147"/>
    </location>
</feature>
<feature type="transmembrane region" description="Helical" evidence="8">
    <location>
        <begin position="2995"/>
        <end position="3011"/>
    </location>
</feature>
<evidence type="ECO:0000259" key="9">
    <source>
        <dbReference type="PROSITE" id="PS50112"/>
    </source>
</evidence>
<feature type="compositionally biased region" description="Gly residues" evidence="7">
    <location>
        <begin position="2673"/>
        <end position="2685"/>
    </location>
</feature>
<keyword evidence="6" id="KW-0067">ATP-binding</keyword>
<evidence type="ECO:0000256" key="8">
    <source>
        <dbReference type="SAM" id="Phobius"/>
    </source>
</evidence>
<feature type="compositionally biased region" description="Low complexity" evidence="7">
    <location>
        <begin position="816"/>
        <end position="825"/>
    </location>
</feature>
<feature type="compositionally biased region" description="Polar residues" evidence="7">
    <location>
        <begin position="1"/>
        <end position="16"/>
    </location>
</feature>
<keyword evidence="1" id="KW-0157">Chromophore</keyword>
<feature type="compositionally biased region" description="Gly residues" evidence="7">
    <location>
        <begin position="2404"/>
        <end position="2415"/>
    </location>
</feature>
<feature type="domain" description="PAS" evidence="9">
    <location>
        <begin position="620"/>
        <end position="690"/>
    </location>
</feature>
<dbReference type="SUPFAM" id="SSF55785">
    <property type="entry name" value="PYP-like sensor domain (PAS domain)"/>
    <property type="match status" value="1"/>
</dbReference>
<dbReference type="Gene3D" id="3.30.450.20">
    <property type="entry name" value="PAS domain"/>
    <property type="match status" value="1"/>
</dbReference>
<feature type="transmembrane region" description="Helical" evidence="8">
    <location>
        <begin position="274"/>
        <end position="291"/>
    </location>
</feature>
<feature type="compositionally biased region" description="Low complexity" evidence="7">
    <location>
        <begin position="2011"/>
        <end position="2035"/>
    </location>
</feature>
<feature type="compositionally biased region" description="Basic and acidic residues" evidence="7">
    <location>
        <begin position="3020"/>
        <end position="3036"/>
    </location>
</feature>
<feature type="transmembrane region" description="Helical" evidence="8">
    <location>
        <begin position="112"/>
        <end position="138"/>
    </location>
</feature>
<feature type="region of interest" description="Disordered" evidence="7">
    <location>
        <begin position="1669"/>
        <end position="1695"/>
    </location>
</feature>
<feature type="region of interest" description="Disordered" evidence="7">
    <location>
        <begin position="1"/>
        <end position="23"/>
    </location>
</feature>
<feature type="region of interest" description="Disordered" evidence="7">
    <location>
        <begin position="2836"/>
        <end position="2857"/>
    </location>
</feature>
<feature type="compositionally biased region" description="Gly residues" evidence="7">
    <location>
        <begin position="3053"/>
        <end position="3067"/>
    </location>
</feature>